<evidence type="ECO:0000313" key="4">
    <source>
        <dbReference type="Proteomes" id="UP000824540"/>
    </source>
</evidence>
<dbReference type="PROSITE" id="PS50017">
    <property type="entry name" value="DEATH_DOMAIN"/>
    <property type="match status" value="1"/>
</dbReference>
<evidence type="ECO:0000259" key="2">
    <source>
        <dbReference type="PROSITE" id="PS50209"/>
    </source>
</evidence>
<evidence type="ECO:0008006" key="5">
    <source>
        <dbReference type="Google" id="ProtNLM"/>
    </source>
</evidence>
<dbReference type="GO" id="GO:0002020">
    <property type="term" value="F:protease binding"/>
    <property type="evidence" value="ECO:0007669"/>
    <property type="project" value="InterPro"/>
</dbReference>
<dbReference type="InterPro" id="IPR000488">
    <property type="entry name" value="Death_dom"/>
</dbReference>
<dbReference type="OrthoDB" id="10031931at2759"/>
<dbReference type="Proteomes" id="UP000824540">
    <property type="component" value="Unassembled WGS sequence"/>
</dbReference>
<dbReference type="GO" id="GO:0007165">
    <property type="term" value="P:signal transduction"/>
    <property type="evidence" value="ECO:0007669"/>
    <property type="project" value="InterPro"/>
</dbReference>
<dbReference type="InterPro" id="IPR001315">
    <property type="entry name" value="CARD"/>
</dbReference>
<gene>
    <name evidence="3" type="ORF">JZ751_022253</name>
</gene>
<dbReference type="AlphaFoldDB" id="A0A8T2NQU9"/>
<name>A0A8T2NQU9_9TELE</name>
<dbReference type="Pfam" id="PF00531">
    <property type="entry name" value="Death"/>
    <property type="match status" value="1"/>
</dbReference>
<dbReference type="InterPro" id="IPR037939">
    <property type="entry name" value="CRADD"/>
</dbReference>
<reference evidence="3" key="1">
    <citation type="thesis" date="2021" institute="BYU ScholarsArchive" country="Provo, UT, USA">
        <title>Applications of and Algorithms for Genome Assembly and Genomic Analyses with an Emphasis on Marine Teleosts.</title>
        <authorList>
            <person name="Pickett B.D."/>
        </authorList>
    </citation>
    <scope>NUCLEOTIDE SEQUENCE</scope>
    <source>
        <strain evidence="3">HI-2016</strain>
    </source>
</reference>
<dbReference type="GO" id="GO:0070513">
    <property type="term" value="F:death domain binding"/>
    <property type="evidence" value="ECO:0007669"/>
    <property type="project" value="InterPro"/>
</dbReference>
<accession>A0A8T2NQU9</accession>
<proteinExistence type="predicted"/>
<dbReference type="SUPFAM" id="SSF47986">
    <property type="entry name" value="DEATH domain"/>
    <property type="match status" value="2"/>
</dbReference>
<organism evidence="3 4">
    <name type="scientific">Albula glossodonta</name>
    <name type="common">roundjaw bonefish</name>
    <dbReference type="NCBI Taxonomy" id="121402"/>
    <lineage>
        <taxon>Eukaryota</taxon>
        <taxon>Metazoa</taxon>
        <taxon>Chordata</taxon>
        <taxon>Craniata</taxon>
        <taxon>Vertebrata</taxon>
        <taxon>Euteleostomi</taxon>
        <taxon>Actinopterygii</taxon>
        <taxon>Neopterygii</taxon>
        <taxon>Teleostei</taxon>
        <taxon>Albuliformes</taxon>
        <taxon>Albulidae</taxon>
        <taxon>Albula</taxon>
    </lineage>
</organism>
<protein>
    <recommendedName>
        <fullName evidence="5">Death domain-containing protein CRADD</fullName>
    </recommendedName>
</protein>
<keyword evidence="4" id="KW-1185">Reference proteome</keyword>
<dbReference type="Pfam" id="PF00619">
    <property type="entry name" value="CARD"/>
    <property type="match status" value="1"/>
</dbReference>
<dbReference type="PROSITE" id="PS50209">
    <property type="entry name" value="CARD"/>
    <property type="match status" value="1"/>
</dbReference>
<dbReference type="GO" id="GO:0042981">
    <property type="term" value="P:regulation of apoptotic process"/>
    <property type="evidence" value="ECO:0007669"/>
    <property type="project" value="InterPro"/>
</dbReference>
<dbReference type="Gene3D" id="1.10.533.10">
    <property type="entry name" value="Death Domain, Fas"/>
    <property type="match status" value="2"/>
</dbReference>
<dbReference type="SMART" id="SM00114">
    <property type="entry name" value="CARD"/>
    <property type="match status" value="1"/>
</dbReference>
<comment type="caution">
    <text evidence="3">The sequence shown here is derived from an EMBL/GenBank/DDBJ whole genome shotgun (WGS) entry which is preliminary data.</text>
</comment>
<dbReference type="PANTHER" id="PTHR15034">
    <property type="entry name" value="DEATH DOMAIN-CONTAINING PROTEIN CRADD"/>
    <property type="match status" value="1"/>
</dbReference>
<dbReference type="EMBL" id="JAFBMS010000048">
    <property type="protein sequence ID" value="KAG9339938.1"/>
    <property type="molecule type" value="Genomic_DNA"/>
</dbReference>
<feature type="domain" description="Death" evidence="1">
    <location>
        <begin position="128"/>
        <end position="186"/>
    </location>
</feature>
<evidence type="ECO:0000259" key="1">
    <source>
        <dbReference type="PROSITE" id="PS50017"/>
    </source>
</evidence>
<sequence>MDPRHKEFLRKHRLDLSNQILVDDTVVHYLYQERILTESHVEEIQAQMTNKKRTLKLLDILPTRGPQAFGVFLKSLEEEFRWVAERLQQELEDAETNEQIPAETCTISEETLRKVPSDRELNRLSCRLGPEWESVLLDLGVSTDQVFRCRANHPHNIQGQFLAGLILWRQGSGRGATVQRLLQSLRATHVHPSLLEEVFR</sequence>
<dbReference type="PANTHER" id="PTHR15034:SF5">
    <property type="entry name" value="DEATH DOMAIN-CONTAINING PROTEIN CRADD"/>
    <property type="match status" value="1"/>
</dbReference>
<dbReference type="InterPro" id="IPR011029">
    <property type="entry name" value="DEATH-like_dom_sf"/>
</dbReference>
<feature type="domain" description="CARD" evidence="2">
    <location>
        <begin position="1"/>
        <end position="78"/>
    </location>
</feature>
<evidence type="ECO:0000313" key="3">
    <source>
        <dbReference type="EMBL" id="KAG9339938.1"/>
    </source>
</evidence>